<name>A0A4C1Y6W3_EUMVA</name>
<evidence type="ECO:0000256" key="1">
    <source>
        <dbReference type="SAM" id="MobiDB-lite"/>
    </source>
</evidence>
<protein>
    <submittedName>
        <fullName evidence="2">Uncharacterized protein</fullName>
    </submittedName>
</protein>
<gene>
    <name evidence="2" type="ORF">EVAR_45296_1</name>
</gene>
<organism evidence="2 3">
    <name type="scientific">Eumeta variegata</name>
    <name type="common">Bagworm moth</name>
    <name type="synonym">Eumeta japonica</name>
    <dbReference type="NCBI Taxonomy" id="151549"/>
    <lineage>
        <taxon>Eukaryota</taxon>
        <taxon>Metazoa</taxon>
        <taxon>Ecdysozoa</taxon>
        <taxon>Arthropoda</taxon>
        <taxon>Hexapoda</taxon>
        <taxon>Insecta</taxon>
        <taxon>Pterygota</taxon>
        <taxon>Neoptera</taxon>
        <taxon>Endopterygota</taxon>
        <taxon>Lepidoptera</taxon>
        <taxon>Glossata</taxon>
        <taxon>Ditrysia</taxon>
        <taxon>Tineoidea</taxon>
        <taxon>Psychidae</taxon>
        <taxon>Oiketicinae</taxon>
        <taxon>Eumeta</taxon>
    </lineage>
</organism>
<keyword evidence="3" id="KW-1185">Reference proteome</keyword>
<evidence type="ECO:0000313" key="3">
    <source>
        <dbReference type="Proteomes" id="UP000299102"/>
    </source>
</evidence>
<comment type="caution">
    <text evidence="2">The sequence shown here is derived from an EMBL/GenBank/DDBJ whole genome shotgun (WGS) entry which is preliminary data.</text>
</comment>
<evidence type="ECO:0000313" key="2">
    <source>
        <dbReference type="EMBL" id="GBP71981.1"/>
    </source>
</evidence>
<feature type="compositionally biased region" description="Basic and acidic residues" evidence="1">
    <location>
        <begin position="27"/>
        <end position="55"/>
    </location>
</feature>
<reference evidence="2 3" key="1">
    <citation type="journal article" date="2019" name="Commun. Biol.">
        <title>The bagworm genome reveals a unique fibroin gene that provides high tensile strength.</title>
        <authorList>
            <person name="Kono N."/>
            <person name="Nakamura H."/>
            <person name="Ohtoshi R."/>
            <person name="Tomita M."/>
            <person name="Numata K."/>
            <person name="Arakawa K."/>
        </authorList>
    </citation>
    <scope>NUCLEOTIDE SEQUENCE [LARGE SCALE GENOMIC DNA]</scope>
</reference>
<proteinExistence type="predicted"/>
<sequence length="196" mass="22567">MHKVFVKFGTLPSRGAARSVTAMRWARPEDDGANKQLHERYTRNKCKDETSEKLRSTGSYTRNEYGRPRPDLRLKPMLRNFSLRLRLVDTLCPRRIPLPFVSTDHAVDHFPNIDSDVSSVLDCELSIDLMIPKGRKNKFITLTPKNTCAADELFCYETDSLTYLISIQVLITSLLKARRPSAHERDLYLRSQPLQS</sequence>
<feature type="region of interest" description="Disordered" evidence="1">
    <location>
        <begin position="27"/>
        <end position="67"/>
    </location>
</feature>
<dbReference type="EMBL" id="BGZK01001128">
    <property type="protein sequence ID" value="GBP71981.1"/>
    <property type="molecule type" value="Genomic_DNA"/>
</dbReference>
<dbReference type="Proteomes" id="UP000299102">
    <property type="component" value="Unassembled WGS sequence"/>
</dbReference>
<accession>A0A4C1Y6W3</accession>
<dbReference type="AlphaFoldDB" id="A0A4C1Y6W3"/>